<evidence type="ECO:0008006" key="4">
    <source>
        <dbReference type="Google" id="ProtNLM"/>
    </source>
</evidence>
<dbReference type="InterPro" id="IPR046848">
    <property type="entry name" value="E_motif"/>
</dbReference>
<sequence>MKYLWRINRNFGSLLIGFHGGVPITEEFFAENIVGKHNDDIAALLFLDDVQWGLKFTDEMEAITIGACEWHISVKKWIDDRGLKLAAVTNAPRPNAELMISKLGLSDFFEAVILGSELEHYGCMVDLLARAGLMKDSEEIISKMPMESGPALWGALLSACRTHSNSELGEIVAKRLIELEPRDIGPYVLLSNIYAAEGKWDDVEYVRRMMKEKGMQKASGSSLVHIGEFESESFVGNGSVHRRSMVYSMLSEVGAQMKLSCRDSKMV</sequence>
<keyword evidence="3" id="KW-1185">Reference proteome</keyword>
<dbReference type="Proteomes" id="UP000327013">
    <property type="component" value="Chromosome 6"/>
</dbReference>
<dbReference type="SUPFAM" id="SSF56784">
    <property type="entry name" value="HAD-like"/>
    <property type="match status" value="1"/>
</dbReference>
<dbReference type="GO" id="GO:0009451">
    <property type="term" value="P:RNA modification"/>
    <property type="evidence" value="ECO:0007669"/>
    <property type="project" value="InterPro"/>
</dbReference>
<dbReference type="InterPro" id="IPR036412">
    <property type="entry name" value="HAD-like_sf"/>
</dbReference>
<dbReference type="Pfam" id="PF20431">
    <property type="entry name" value="E_motif"/>
    <property type="match status" value="1"/>
</dbReference>
<evidence type="ECO:0000256" key="1">
    <source>
        <dbReference type="ARBA" id="ARBA00022737"/>
    </source>
</evidence>
<proteinExistence type="predicted"/>
<accession>A0A5N6RCP4</accession>
<reference evidence="2 3" key="1">
    <citation type="submission" date="2019-06" db="EMBL/GenBank/DDBJ databases">
        <title>A chromosomal-level reference genome of Carpinus fangiana (Coryloideae, Betulaceae).</title>
        <authorList>
            <person name="Yang X."/>
            <person name="Wang Z."/>
            <person name="Zhang L."/>
            <person name="Hao G."/>
            <person name="Liu J."/>
            <person name="Yang Y."/>
        </authorList>
    </citation>
    <scope>NUCLEOTIDE SEQUENCE [LARGE SCALE GENOMIC DNA]</scope>
    <source>
        <strain evidence="2">Cfa_2016G</strain>
        <tissue evidence="2">Leaf</tissue>
    </source>
</reference>
<organism evidence="2 3">
    <name type="scientific">Carpinus fangiana</name>
    <dbReference type="NCBI Taxonomy" id="176857"/>
    <lineage>
        <taxon>Eukaryota</taxon>
        <taxon>Viridiplantae</taxon>
        <taxon>Streptophyta</taxon>
        <taxon>Embryophyta</taxon>
        <taxon>Tracheophyta</taxon>
        <taxon>Spermatophyta</taxon>
        <taxon>Magnoliopsida</taxon>
        <taxon>eudicotyledons</taxon>
        <taxon>Gunneridae</taxon>
        <taxon>Pentapetalae</taxon>
        <taxon>rosids</taxon>
        <taxon>fabids</taxon>
        <taxon>Fagales</taxon>
        <taxon>Betulaceae</taxon>
        <taxon>Carpinus</taxon>
    </lineage>
</organism>
<name>A0A5N6RCP4_9ROSI</name>
<dbReference type="InterPro" id="IPR002885">
    <property type="entry name" value="PPR_rpt"/>
</dbReference>
<dbReference type="InterPro" id="IPR023214">
    <property type="entry name" value="HAD_sf"/>
</dbReference>
<dbReference type="GO" id="GO:0003723">
    <property type="term" value="F:RNA binding"/>
    <property type="evidence" value="ECO:0007669"/>
    <property type="project" value="InterPro"/>
</dbReference>
<dbReference type="EMBL" id="CM017326">
    <property type="protein sequence ID" value="KAE8075828.1"/>
    <property type="molecule type" value="Genomic_DNA"/>
</dbReference>
<dbReference type="Gene3D" id="3.40.50.1000">
    <property type="entry name" value="HAD superfamily/HAD-like"/>
    <property type="match status" value="1"/>
</dbReference>
<keyword evidence="1" id="KW-0677">Repeat</keyword>
<dbReference type="InterPro" id="IPR011990">
    <property type="entry name" value="TPR-like_helical_dom_sf"/>
</dbReference>
<dbReference type="AlphaFoldDB" id="A0A5N6RCP4"/>
<gene>
    <name evidence="2" type="ORF">FH972_014515</name>
</gene>
<evidence type="ECO:0000313" key="2">
    <source>
        <dbReference type="EMBL" id="KAE8075828.1"/>
    </source>
</evidence>
<dbReference type="Pfam" id="PF01535">
    <property type="entry name" value="PPR"/>
    <property type="match status" value="1"/>
</dbReference>
<evidence type="ECO:0000313" key="3">
    <source>
        <dbReference type="Proteomes" id="UP000327013"/>
    </source>
</evidence>
<dbReference type="InterPro" id="IPR046960">
    <property type="entry name" value="PPR_At4g14850-like_plant"/>
</dbReference>
<dbReference type="PANTHER" id="PTHR47926:SF485">
    <property type="entry name" value="REPEAT-LIKE SUPERFAMILY PROTEIN, PUTATIVE-RELATED"/>
    <property type="match status" value="1"/>
</dbReference>
<dbReference type="Gene3D" id="1.25.40.10">
    <property type="entry name" value="Tetratricopeptide repeat domain"/>
    <property type="match status" value="1"/>
</dbReference>
<protein>
    <recommendedName>
        <fullName evidence="4">Pentatricopeptide repeat-containing protein</fullName>
    </recommendedName>
</protein>
<dbReference type="PANTHER" id="PTHR47926">
    <property type="entry name" value="PENTATRICOPEPTIDE REPEAT-CONTAINING PROTEIN"/>
    <property type="match status" value="1"/>
</dbReference>
<dbReference type="OrthoDB" id="1717429at2759"/>